<protein>
    <submittedName>
        <fullName evidence="1">Uncharacterized protein</fullName>
    </submittedName>
</protein>
<proteinExistence type="predicted"/>
<name>A0ABS5BT46_9BACT</name>
<evidence type="ECO:0000313" key="1">
    <source>
        <dbReference type="EMBL" id="MBP3956905.1"/>
    </source>
</evidence>
<keyword evidence="2" id="KW-1185">Reference proteome</keyword>
<dbReference type="Proteomes" id="UP000676565">
    <property type="component" value="Unassembled WGS sequence"/>
</dbReference>
<dbReference type="EMBL" id="JAGKQQ010000001">
    <property type="protein sequence ID" value="MBP3956905.1"/>
    <property type="molecule type" value="Genomic_DNA"/>
</dbReference>
<comment type="caution">
    <text evidence="1">The sequence shown here is derived from an EMBL/GenBank/DDBJ whole genome shotgun (WGS) entry which is preliminary data.</text>
</comment>
<gene>
    <name evidence="1" type="ORF">J8F10_16660</name>
</gene>
<evidence type="ECO:0000313" key="2">
    <source>
        <dbReference type="Proteomes" id="UP000676565"/>
    </source>
</evidence>
<sequence>MRDIFGNPFRPVTFSPSWRTSTVVALASQMYESRDFSAMPTLADALRDAGCQSADMLDHCRAPGPHVCGCWVVDLVLGKE</sequence>
<organism evidence="1 2">
    <name type="scientific">Gemmata palustris</name>
    <dbReference type="NCBI Taxonomy" id="2822762"/>
    <lineage>
        <taxon>Bacteria</taxon>
        <taxon>Pseudomonadati</taxon>
        <taxon>Planctomycetota</taxon>
        <taxon>Planctomycetia</taxon>
        <taxon>Gemmatales</taxon>
        <taxon>Gemmataceae</taxon>
        <taxon>Gemmata</taxon>
    </lineage>
</organism>
<reference evidence="1 2" key="1">
    <citation type="submission" date="2021-04" db="EMBL/GenBank/DDBJ databases">
        <authorList>
            <person name="Ivanova A."/>
        </authorList>
    </citation>
    <scope>NUCLEOTIDE SEQUENCE [LARGE SCALE GENOMIC DNA]</scope>
    <source>
        <strain evidence="1 2">G18</strain>
    </source>
</reference>
<accession>A0ABS5BT46</accession>